<evidence type="ECO:0000259" key="1">
    <source>
        <dbReference type="PROSITE" id="PS50043"/>
    </source>
</evidence>
<evidence type="ECO:0000313" key="3">
    <source>
        <dbReference type="Proteomes" id="UP001232156"/>
    </source>
</evidence>
<dbReference type="PANTHER" id="PTHR45566:SF1">
    <property type="entry name" value="HTH-TYPE TRANSCRIPTIONAL REGULATOR YHJB-RELATED"/>
    <property type="match status" value="1"/>
</dbReference>
<dbReference type="PANTHER" id="PTHR45566">
    <property type="entry name" value="HTH-TYPE TRANSCRIPTIONAL REGULATOR YHJB-RELATED"/>
    <property type="match status" value="1"/>
</dbReference>
<evidence type="ECO:0000313" key="2">
    <source>
        <dbReference type="EMBL" id="MDR4125384.1"/>
    </source>
</evidence>
<comment type="caution">
    <text evidence="2">The sequence shown here is derived from an EMBL/GenBank/DDBJ whole genome shotgun (WGS) entry which is preliminary data.</text>
</comment>
<accession>A0ABU1D4M7</accession>
<dbReference type="SUPFAM" id="SSF46894">
    <property type="entry name" value="C-terminal effector domain of the bipartite response regulators"/>
    <property type="match status" value="1"/>
</dbReference>
<feature type="domain" description="HTH luxR-type" evidence="1">
    <location>
        <begin position="201"/>
        <end position="266"/>
    </location>
</feature>
<dbReference type="Pfam" id="PF00196">
    <property type="entry name" value="GerE"/>
    <property type="match status" value="1"/>
</dbReference>
<keyword evidence="3" id="KW-1185">Reference proteome</keyword>
<dbReference type="PRINTS" id="PR00038">
    <property type="entry name" value="HTHLUXR"/>
</dbReference>
<protein>
    <submittedName>
        <fullName evidence="2">Response regulator transcription factor</fullName>
    </submittedName>
</protein>
<dbReference type="PROSITE" id="PS50043">
    <property type="entry name" value="HTH_LUXR_2"/>
    <property type="match status" value="1"/>
</dbReference>
<dbReference type="InterPro" id="IPR051015">
    <property type="entry name" value="EvgA-like"/>
</dbReference>
<dbReference type="EMBL" id="JAUZQE010000008">
    <property type="protein sequence ID" value="MDR4125384.1"/>
    <property type="molecule type" value="Genomic_DNA"/>
</dbReference>
<dbReference type="InterPro" id="IPR016032">
    <property type="entry name" value="Sig_transdc_resp-reg_C-effctor"/>
</dbReference>
<dbReference type="Proteomes" id="UP001232156">
    <property type="component" value="Unassembled WGS sequence"/>
</dbReference>
<dbReference type="Gene3D" id="1.10.10.10">
    <property type="entry name" value="Winged helix-like DNA-binding domain superfamily/Winged helix DNA-binding domain"/>
    <property type="match status" value="1"/>
</dbReference>
<dbReference type="RefSeq" id="WP_347286624.1">
    <property type="nucleotide sequence ID" value="NZ_JAUZQE010000008.1"/>
</dbReference>
<proteinExistence type="predicted"/>
<dbReference type="CDD" id="cd06170">
    <property type="entry name" value="LuxR_C_like"/>
    <property type="match status" value="1"/>
</dbReference>
<organism evidence="2 3">
    <name type="scientific">Yanghanlia caeni</name>
    <dbReference type="NCBI Taxonomy" id="3064283"/>
    <lineage>
        <taxon>Bacteria</taxon>
        <taxon>Pseudomonadati</taxon>
        <taxon>Pseudomonadota</taxon>
        <taxon>Betaproteobacteria</taxon>
        <taxon>Burkholderiales</taxon>
        <taxon>Alcaligenaceae</taxon>
        <taxon>Yanghanlia</taxon>
    </lineage>
</organism>
<sequence length="283" mass="30367">MESVVIIEPHPVYRLGLQQLLNDALPQASIRAHDYSSFDDPPEPESAPCTLMLLSLSPSRNSTALVDAAMKRFGPRRILLVTDAHDAPDFSALPVCVAGSVAKQAAPEVLQASIHLVRAGGTCFPACSIAEPSNDHAGTTRNGAETNRNGTHLQHNVQSDYVLSAMRNANGLNCPPAARSGTLSTEGDFSIPVRPGSTALRESRMLGLTPRQYEVLMLLARGYPMKTVGRTLNISVATAKAHTETLYQRLDVHNRNAAVYAAVSRGATLGWANVRERHGESIA</sequence>
<dbReference type="InterPro" id="IPR000792">
    <property type="entry name" value="Tscrpt_reg_LuxR_C"/>
</dbReference>
<name>A0ABU1D4M7_9BURK</name>
<dbReference type="InterPro" id="IPR036388">
    <property type="entry name" value="WH-like_DNA-bd_sf"/>
</dbReference>
<dbReference type="SMART" id="SM00421">
    <property type="entry name" value="HTH_LUXR"/>
    <property type="match status" value="1"/>
</dbReference>
<reference evidence="2 3" key="1">
    <citation type="submission" date="2023-08" db="EMBL/GenBank/DDBJ databases">
        <title>Alcaligenaceae gen. nov., a novel taxon isolated from the sludge of Yixing Pesticide Factory.</title>
        <authorList>
            <person name="Ruan L."/>
        </authorList>
    </citation>
    <scope>NUCLEOTIDE SEQUENCE [LARGE SCALE GENOMIC DNA]</scope>
    <source>
        <strain evidence="2 3">LG-2</strain>
    </source>
</reference>
<gene>
    <name evidence="2" type="ORF">Q8947_05215</name>
</gene>